<dbReference type="InterPro" id="IPR050309">
    <property type="entry name" value="Type-B_Carboxylest/Lipase"/>
</dbReference>
<dbReference type="Gene3D" id="3.40.50.1820">
    <property type="entry name" value="alpha/beta hydrolase"/>
    <property type="match status" value="1"/>
</dbReference>
<organism evidence="6 7">
    <name type="scientific">Actinocatenispora rupis</name>
    <dbReference type="NCBI Taxonomy" id="519421"/>
    <lineage>
        <taxon>Bacteria</taxon>
        <taxon>Bacillati</taxon>
        <taxon>Actinomycetota</taxon>
        <taxon>Actinomycetes</taxon>
        <taxon>Micromonosporales</taxon>
        <taxon>Micromonosporaceae</taxon>
        <taxon>Actinocatenispora</taxon>
    </lineage>
</organism>
<feature type="region of interest" description="Disordered" evidence="4">
    <location>
        <begin position="67"/>
        <end position="86"/>
    </location>
</feature>
<reference evidence="6" key="1">
    <citation type="submission" date="2021-01" db="EMBL/GenBank/DDBJ databases">
        <title>Whole genome shotgun sequence of Actinocatenispora rupis NBRC 107355.</title>
        <authorList>
            <person name="Komaki H."/>
            <person name="Tamura T."/>
        </authorList>
    </citation>
    <scope>NUCLEOTIDE SEQUENCE</scope>
    <source>
        <strain evidence="6">NBRC 107355</strain>
    </source>
</reference>
<evidence type="ECO:0000313" key="6">
    <source>
        <dbReference type="EMBL" id="GID10043.1"/>
    </source>
</evidence>
<protein>
    <recommendedName>
        <fullName evidence="3">Carboxylic ester hydrolase</fullName>
        <ecNumber evidence="3">3.1.1.-</ecNumber>
    </recommendedName>
</protein>
<feature type="signal peptide" evidence="3">
    <location>
        <begin position="1"/>
        <end position="21"/>
    </location>
</feature>
<gene>
    <name evidence="6" type="ORF">Aru02nite_09320</name>
</gene>
<dbReference type="Proteomes" id="UP000612808">
    <property type="component" value="Unassembled WGS sequence"/>
</dbReference>
<dbReference type="GO" id="GO:0016787">
    <property type="term" value="F:hydrolase activity"/>
    <property type="evidence" value="ECO:0007669"/>
    <property type="project" value="UniProtKB-KW"/>
</dbReference>
<keyword evidence="7" id="KW-1185">Reference proteome</keyword>
<keyword evidence="3" id="KW-0732">Signal</keyword>
<feature type="domain" description="Carboxylesterase type B" evidence="5">
    <location>
        <begin position="35"/>
        <end position="500"/>
    </location>
</feature>
<dbReference type="InterPro" id="IPR029058">
    <property type="entry name" value="AB_hydrolase_fold"/>
</dbReference>
<sequence length="534" mass="56135">MSGRATATTVALAVLASVAMAVPGGTSTSAHDAADPVVRTASGAVRGAVHAGVRRFRDIPYASPPVGARRWRPPQPVVPWTGTRDATTAGPACLQPEAPDMPKGTPQSEDCLTLEVTTPAVPTRHGEGRPVMVWVPGGGFITGAGSIHDPSRLVRTGDIVVVTVNYRLGVFGFFAHPDLGDSSNFGLQDQIAALRWVRANIAAFGGDPGTVTLAGESAGAMSTCTLMTAPAARGLFQRAIVQSGSCSTRHPAGAMGEGVGAISSWHPIGTIRATGRAVASHLSCPDVACLRRKTAAELLPYTTLFPLIAYGTGLVPREPAAVFAAGREAAVPLVQGNTHDEHVEFTLAVHPDGITARQYAAILRTAFGPDAPSVQRRYPAARFPSPTAAASRVFTDSGWICPSWRSGREHARTARTYAYVFDDPSAPTPSGQPLPARVRPATAHGADTFSLFDFPDGPRLTAAQRHLADHLIAYWTRFVRTGDPNGPHRKRWPRLGAANTALALAPGAIRPVDVKTAHHCGLWPPPDHVRPGLA</sequence>
<evidence type="ECO:0000256" key="3">
    <source>
        <dbReference type="RuleBase" id="RU361235"/>
    </source>
</evidence>
<dbReference type="Pfam" id="PF00135">
    <property type="entry name" value="COesterase"/>
    <property type="match status" value="1"/>
</dbReference>
<dbReference type="InterPro" id="IPR002018">
    <property type="entry name" value="CarbesteraseB"/>
</dbReference>
<dbReference type="EMBL" id="BOMB01000004">
    <property type="protein sequence ID" value="GID10043.1"/>
    <property type="molecule type" value="Genomic_DNA"/>
</dbReference>
<dbReference type="PANTHER" id="PTHR11559">
    <property type="entry name" value="CARBOXYLESTERASE"/>
    <property type="match status" value="1"/>
</dbReference>
<dbReference type="PROSITE" id="PS00122">
    <property type="entry name" value="CARBOXYLESTERASE_B_1"/>
    <property type="match status" value="1"/>
</dbReference>
<evidence type="ECO:0000256" key="4">
    <source>
        <dbReference type="SAM" id="MobiDB-lite"/>
    </source>
</evidence>
<dbReference type="SUPFAM" id="SSF53474">
    <property type="entry name" value="alpha/beta-Hydrolases"/>
    <property type="match status" value="1"/>
</dbReference>
<dbReference type="EC" id="3.1.1.-" evidence="3"/>
<feature type="chain" id="PRO_5035338840" description="Carboxylic ester hydrolase" evidence="3">
    <location>
        <begin position="22"/>
        <end position="534"/>
    </location>
</feature>
<keyword evidence="2 3" id="KW-0378">Hydrolase</keyword>
<accession>A0A8J3IWN5</accession>
<evidence type="ECO:0000313" key="7">
    <source>
        <dbReference type="Proteomes" id="UP000612808"/>
    </source>
</evidence>
<evidence type="ECO:0000256" key="1">
    <source>
        <dbReference type="ARBA" id="ARBA00005964"/>
    </source>
</evidence>
<dbReference type="AlphaFoldDB" id="A0A8J3IWN5"/>
<dbReference type="InterPro" id="IPR019826">
    <property type="entry name" value="Carboxylesterase_B_AS"/>
</dbReference>
<comment type="similarity">
    <text evidence="1 3">Belongs to the type-B carboxylesterase/lipase family.</text>
</comment>
<evidence type="ECO:0000256" key="2">
    <source>
        <dbReference type="ARBA" id="ARBA00022801"/>
    </source>
</evidence>
<proteinExistence type="inferred from homology"/>
<comment type="caution">
    <text evidence="6">The sequence shown here is derived from an EMBL/GenBank/DDBJ whole genome shotgun (WGS) entry which is preliminary data.</text>
</comment>
<evidence type="ECO:0000259" key="5">
    <source>
        <dbReference type="Pfam" id="PF00135"/>
    </source>
</evidence>
<name>A0A8J3IWN5_9ACTN</name>